<dbReference type="SMART" id="SM01264">
    <property type="entry name" value="M16C_associated"/>
    <property type="match status" value="1"/>
</dbReference>
<dbReference type="PANTHER" id="PTHR43016">
    <property type="entry name" value="PRESEQUENCE PROTEASE"/>
    <property type="match status" value="1"/>
</dbReference>
<dbReference type="InterPro" id="IPR007863">
    <property type="entry name" value="Peptidase_M16_C"/>
</dbReference>
<sequence length="975" mass="111528">MELQLNKVYSGFKLLEQKNIKDINSTAFIFEHEKSGAKLLYLKNDDDNKVFSISFRTPPTDSTGVAHILEHSVLCGSRKFPSKEPFVELIKGSLNTFLNAMTFSDKTMYPVASRNDKDFHNLMDVYLDAVLYPNIYKYPEIMMQEGWHYELENKEDELTYKGVVYNEMKGALSSPESILMRKVQESLFPDTPYGVESGGDPDFIPDLTQEQFTAFHKKLYHPSNSYIFLYGAMDITEQLKFINEEYLKNFDKIQVDSEIPVQKAFEAERKLVLDYPISDNEKEEDKSFLSLNYVIGRSTDKELSLAFDILEHLLLETPAAPLKKALIDADLGKDVFGSYDSSVLQPTFSVVVKNSNEAKVDQFKKVVSDTLKALTQNGIDKKLIESSINIREFQLREAEFDGYPRGLMYGIRCMDSWLYGENSLMHLEYEDTLNKVKEALTTNYFEKLIEKYLLNNTHSSLVIVNPKKGLAEKKAEELKKKLEDYKSSLSDSELNKIIVNTNKLKERQVTPDSPEVLKTIPLLSLEDIDKKSETLPLLEAQINSIKTLVHPIFTSGIAYINMYFNSSTVPQDKLPYISLLSSVLGKIGTEKYSYEELSNIININTGGIRFGGEAFAECGKSDIFYPKFTVRAKALTEKLPKLIEIIEEIMLHTKFEDKKRIKEIIQEMKSRMEMRMLQRGHTVAAKRAASYFSPIAKYEETLIGLSFYKFISDLENNFETRYSEVVESFKHLSKLIFNRNNLILSFTGEEKDYESFEKSFVSLYNSLSTENPEKISYNFEPSALNEGLMTSSKVQYVAKAYNFKELGYSYTGSLQVLKTIIGFDYLWNKVRVQGGAYGAFANFQWGGNTVFSSYRDPNLKETLAAYDKAGEFAQNFDSDEREMTKYIIGTVSELDSPLTPSMKGIVSDEYYIRHITQAHVQKERDEIIGTKKEDIRSLGTLIADCMKQNYFCVLGSEDKIKANKDIFGSILNVFE</sequence>
<feature type="domain" description="Peptidase M16C associated" evidence="2">
    <location>
        <begin position="464"/>
        <end position="714"/>
    </location>
</feature>
<evidence type="ECO:0000313" key="3">
    <source>
        <dbReference type="EMBL" id="MBL4936370.1"/>
    </source>
</evidence>
<reference evidence="3 4" key="1">
    <citation type="submission" date="2021-01" db="EMBL/GenBank/DDBJ databases">
        <title>Genome public.</title>
        <authorList>
            <person name="Liu C."/>
            <person name="Sun Q."/>
        </authorList>
    </citation>
    <scope>NUCLEOTIDE SEQUENCE [LARGE SCALE GENOMIC DNA]</scope>
    <source>
        <strain evidence="3 4">YIM B02515</strain>
    </source>
</reference>
<dbReference type="EMBL" id="JAESWC010000004">
    <property type="protein sequence ID" value="MBL4936370.1"/>
    <property type="molecule type" value="Genomic_DNA"/>
</dbReference>
<dbReference type="InterPro" id="IPR011249">
    <property type="entry name" value="Metalloenz_LuxS/M16"/>
</dbReference>
<proteinExistence type="predicted"/>
<evidence type="ECO:0000259" key="2">
    <source>
        <dbReference type="SMART" id="SM01264"/>
    </source>
</evidence>
<comment type="caution">
    <text evidence="3">The sequence shown here is derived from an EMBL/GenBank/DDBJ whole genome shotgun (WGS) entry which is preliminary data.</text>
</comment>
<dbReference type="Pfam" id="PF22516">
    <property type="entry name" value="PreP_C"/>
    <property type="match status" value="1"/>
</dbReference>
<evidence type="ECO:0000313" key="4">
    <source>
        <dbReference type="Proteomes" id="UP000632377"/>
    </source>
</evidence>
<dbReference type="InterPro" id="IPR011765">
    <property type="entry name" value="Pept_M16_N"/>
</dbReference>
<dbReference type="SUPFAM" id="SSF63411">
    <property type="entry name" value="LuxS/MPP-like metallohydrolase"/>
    <property type="match status" value="4"/>
</dbReference>
<dbReference type="RefSeq" id="WP_202749120.1">
    <property type="nucleotide sequence ID" value="NZ_JAESWC010000004.1"/>
</dbReference>
<dbReference type="Proteomes" id="UP000632377">
    <property type="component" value="Unassembled WGS sequence"/>
</dbReference>
<dbReference type="InterPro" id="IPR013578">
    <property type="entry name" value="Peptidase_M16C_assoc"/>
</dbReference>
<keyword evidence="4" id="KW-1185">Reference proteome</keyword>
<evidence type="ECO:0000256" key="1">
    <source>
        <dbReference type="SAM" id="Coils"/>
    </source>
</evidence>
<organism evidence="3 4">
    <name type="scientific">Clostridium rhizosphaerae</name>
    <dbReference type="NCBI Taxonomy" id="2803861"/>
    <lineage>
        <taxon>Bacteria</taxon>
        <taxon>Bacillati</taxon>
        <taxon>Bacillota</taxon>
        <taxon>Clostridia</taxon>
        <taxon>Eubacteriales</taxon>
        <taxon>Clostridiaceae</taxon>
        <taxon>Clostridium</taxon>
    </lineage>
</organism>
<dbReference type="Pfam" id="PF00675">
    <property type="entry name" value="Peptidase_M16"/>
    <property type="match status" value="1"/>
</dbReference>
<name>A0ABS1TAM3_9CLOT</name>
<dbReference type="Pfam" id="PF05193">
    <property type="entry name" value="Peptidase_M16_C"/>
    <property type="match status" value="1"/>
</dbReference>
<dbReference type="Gene3D" id="3.30.830.10">
    <property type="entry name" value="Metalloenzyme, LuxS/M16 peptidase-like"/>
    <property type="match status" value="4"/>
</dbReference>
<keyword evidence="1" id="KW-0175">Coiled coil</keyword>
<dbReference type="InterPro" id="IPR055130">
    <property type="entry name" value="PreP_C"/>
</dbReference>
<protein>
    <submittedName>
        <fullName evidence="3">Insulinase family protein</fullName>
    </submittedName>
</protein>
<accession>A0ABS1TAM3</accession>
<feature type="coiled-coil region" evidence="1">
    <location>
        <begin position="468"/>
        <end position="495"/>
    </location>
</feature>
<gene>
    <name evidence="3" type="ORF">JK636_11415</name>
</gene>
<dbReference type="Pfam" id="PF08367">
    <property type="entry name" value="M16C_assoc"/>
    <property type="match status" value="1"/>
</dbReference>
<dbReference type="PANTHER" id="PTHR43016:SF13">
    <property type="entry name" value="PRESEQUENCE PROTEASE, MITOCHONDRIAL"/>
    <property type="match status" value="1"/>
</dbReference>